<name>A0ABP6JS82_9ACTN</name>
<organism evidence="2 3">
    <name type="scientific">Streptomyces enissocaesilis</name>
    <dbReference type="NCBI Taxonomy" id="332589"/>
    <lineage>
        <taxon>Bacteria</taxon>
        <taxon>Bacillati</taxon>
        <taxon>Actinomycetota</taxon>
        <taxon>Actinomycetes</taxon>
        <taxon>Kitasatosporales</taxon>
        <taxon>Streptomycetaceae</taxon>
        <taxon>Streptomyces</taxon>
        <taxon>Streptomyces rochei group</taxon>
    </lineage>
</organism>
<gene>
    <name evidence="2" type="ORF">GCM10010446_33080</name>
</gene>
<comment type="caution">
    <text evidence="2">The sequence shown here is derived from an EMBL/GenBank/DDBJ whole genome shotgun (WGS) entry which is preliminary data.</text>
</comment>
<feature type="region of interest" description="Disordered" evidence="1">
    <location>
        <begin position="1"/>
        <end position="22"/>
    </location>
</feature>
<feature type="compositionally biased region" description="Polar residues" evidence="1">
    <location>
        <begin position="1"/>
        <end position="12"/>
    </location>
</feature>
<protein>
    <submittedName>
        <fullName evidence="2">Uncharacterized protein</fullName>
    </submittedName>
</protein>
<sequence length="53" mass="5739">MPSRGDTGTTSGLRGGPRACIRVRGPPSQALMIAIRSAETFETLEDRWLYGTT</sequence>
<reference evidence="3" key="1">
    <citation type="journal article" date="2019" name="Int. J. Syst. Evol. Microbiol.">
        <title>The Global Catalogue of Microorganisms (GCM) 10K type strain sequencing project: providing services to taxonomists for standard genome sequencing and annotation.</title>
        <authorList>
            <consortium name="The Broad Institute Genomics Platform"/>
            <consortium name="The Broad Institute Genome Sequencing Center for Infectious Disease"/>
            <person name="Wu L."/>
            <person name="Ma J."/>
        </authorList>
    </citation>
    <scope>NUCLEOTIDE SEQUENCE [LARGE SCALE GENOMIC DNA]</scope>
    <source>
        <strain evidence="3">JCM 9088</strain>
    </source>
</reference>
<evidence type="ECO:0000313" key="3">
    <source>
        <dbReference type="Proteomes" id="UP001500403"/>
    </source>
</evidence>
<evidence type="ECO:0000313" key="2">
    <source>
        <dbReference type="EMBL" id="GAA2945157.1"/>
    </source>
</evidence>
<keyword evidence="3" id="KW-1185">Reference proteome</keyword>
<accession>A0ABP6JS82</accession>
<proteinExistence type="predicted"/>
<evidence type="ECO:0000256" key="1">
    <source>
        <dbReference type="SAM" id="MobiDB-lite"/>
    </source>
</evidence>
<dbReference type="Proteomes" id="UP001500403">
    <property type="component" value="Unassembled WGS sequence"/>
</dbReference>
<dbReference type="EMBL" id="BAAAUD010000034">
    <property type="protein sequence ID" value="GAA2945157.1"/>
    <property type="molecule type" value="Genomic_DNA"/>
</dbReference>